<dbReference type="GO" id="GO:0016779">
    <property type="term" value="F:nucleotidyltransferase activity"/>
    <property type="evidence" value="ECO:0007669"/>
    <property type="project" value="UniProtKB-KW"/>
</dbReference>
<keyword evidence="11" id="KW-0238">DNA-binding</keyword>
<name>A0A1S6LVH5_9VIRU</name>
<dbReference type="Pfam" id="PF02407">
    <property type="entry name" value="Viral_Rep"/>
    <property type="match status" value="1"/>
</dbReference>
<feature type="domain" description="CRESS-DNA virus Rep endonuclease" evidence="12">
    <location>
        <begin position="20"/>
        <end position="124"/>
    </location>
</feature>
<evidence type="ECO:0000256" key="6">
    <source>
        <dbReference type="ARBA" id="ARBA00022723"/>
    </source>
</evidence>
<dbReference type="GO" id="GO:0003677">
    <property type="term" value="F:DNA binding"/>
    <property type="evidence" value="ECO:0007669"/>
    <property type="project" value="UniProtKB-KW"/>
</dbReference>
<organism evidence="13">
    <name type="scientific">Cruciviridae sp</name>
    <dbReference type="NCBI Taxonomy" id="1955495"/>
    <lineage>
        <taxon>Viruses</taxon>
        <taxon>Cruciviruses</taxon>
    </lineage>
</organism>
<evidence type="ECO:0000256" key="8">
    <source>
        <dbReference type="ARBA" id="ARBA00022759"/>
    </source>
</evidence>
<keyword evidence="4" id="KW-0235">DNA replication</keyword>
<keyword evidence="10" id="KW-0190">Covalent protein-DNA linkage</keyword>
<dbReference type="GO" id="GO:0046872">
    <property type="term" value="F:metal ion binding"/>
    <property type="evidence" value="ECO:0007669"/>
    <property type="project" value="UniProtKB-KW"/>
</dbReference>
<dbReference type="GO" id="GO:0000166">
    <property type="term" value="F:nucleotide binding"/>
    <property type="evidence" value="ECO:0007669"/>
    <property type="project" value="UniProtKB-KW"/>
</dbReference>
<evidence type="ECO:0000256" key="2">
    <source>
        <dbReference type="ARBA" id="ARBA00022679"/>
    </source>
</evidence>
<keyword evidence="3" id="KW-0548">Nucleotidyltransferase</keyword>
<proteinExistence type="predicted"/>
<evidence type="ECO:0000256" key="5">
    <source>
        <dbReference type="ARBA" id="ARBA00022722"/>
    </source>
</evidence>
<evidence type="ECO:0000313" key="13">
    <source>
        <dbReference type="EMBL" id="AQU11736.1"/>
    </source>
</evidence>
<dbReference type="Gene3D" id="3.40.1310.20">
    <property type="match status" value="1"/>
</dbReference>
<keyword evidence="9" id="KW-0378">Hydrolase</keyword>
<evidence type="ECO:0000256" key="9">
    <source>
        <dbReference type="ARBA" id="ARBA00022801"/>
    </source>
</evidence>
<dbReference type="GO" id="GO:0016787">
    <property type="term" value="F:hydrolase activity"/>
    <property type="evidence" value="ECO:0007669"/>
    <property type="project" value="UniProtKB-KW"/>
</dbReference>
<keyword evidence="8" id="KW-0255">Endonuclease</keyword>
<dbReference type="EMBL" id="KX388507">
    <property type="protein sequence ID" value="AQU11736.1"/>
    <property type="molecule type" value="Genomic_DNA"/>
</dbReference>
<dbReference type="InterPro" id="IPR049912">
    <property type="entry name" value="CRESS_DNA_REP"/>
</dbReference>
<keyword evidence="5" id="KW-0540">Nuclease</keyword>
<evidence type="ECO:0000256" key="4">
    <source>
        <dbReference type="ARBA" id="ARBA00022705"/>
    </source>
</evidence>
<dbReference type="GO" id="GO:0004519">
    <property type="term" value="F:endonuclease activity"/>
    <property type="evidence" value="ECO:0007669"/>
    <property type="project" value="UniProtKB-KW"/>
</dbReference>
<keyword evidence="7" id="KW-0547">Nucleotide-binding</keyword>
<evidence type="ECO:0000256" key="11">
    <source>
        <dbReference type="ARBA" id="ARBA00023125"/>
    </source>
</evidence>
<evidence type="ECO:0000259" key="12">
    <source>
        <dbReference type="PROSITE" id="PS52020"/>
    </source>
</evidence>
<sequence>MINETTEKEIAEIIDEYDPKKQGRCWIFTVNNYLPQEMELLLESDKFDYVCFGEEIGEKCGTPHLQGFFELSCPLQWKTVINRVAGVLGREQASIRPMAKGSNRWCCISYCKKGEQLKTEWDLLKTNGPNYGKNVKFHEKQKGKPHCNQGKRTDWIRVRDSLNLEPDYGKFCQTDPENAIKFHNGIKAFIQAREEIKMKEDLEKEYENVNLLEWQQQLANEIKYSPINQRLVTWYYDKRGNSGKSWMAKYMVSRGDCAYFNNGSTSDIVYAYKNERTVVFDFSRKTEGTMNYGVIERIKDGMMFSAKYQSTRKCCARPRVICFANFMPDLTSMSLDRWDIRVLDNIEVPTDTEKVCSLPASCGLGTKPDVVSIDSDKDHGVSGNTMCSPPDDEKITKLIEEIL</sequence>
<evidence type="ECO:0000256" key="7">
    <source>
        <dbReference type="ARBA" id="ARBA00022741"/>
    </source>
</evidence>
<reference evidence="13" key="1">
    <citation type="journal article" date="2016" name="Virus Evol.">
        <title>Diversity and comparative genomics of chimeric viruses in Sphagnum-dominated peatlands.</title>
        <authorList>
            <person name="Quaiser A."/>
            <person name="Krupovic M."/>
            <person name="Dufresne A."/>
            <person name="Francez A.J."/>
            <person name="Roux S."/>
        </authorList>
    </citation>
    <scope>NUCLEOTIDE SEQUENCE</scope>
    <source>
        <strain evidence="13">CRUV-28-F</strain>
    </source>
</reference>
<comment type="subcellular location">
    <subcellularLocation>
        <location evidence="1">Host nucleus</location>
    </subcellularLocation>
</comment>
<dbReference type="GO" id="GO:0042025">
    <property type="term" value="C:host cell nucleus"/>
    <property type="evidence" value="ECO:0007669"/>
    <property type="project" value="UniProtKB-SubCell"/>
</dbReference>
<protein>
    <submittedName>
        <fullName evidence="13">Replication protein</fullName>
    </submittedName>
</protein>
<evidence type="ECO:0000256" key="1">
    <source>
        <dbReference type="ARBA" id="ARBA00004147"/>
    </source>
</evidence>
<dbReference type="GO" id="GO:0006260">
    <property type="term" value="P:DNA replication"/>
    <property type="evidence" value="ECO:0007669"/>
    <property type="project" value="UniProtKB-KW"/>
</dbReference>
<dbReference type="PROSITE" id="PS52020">
    <property type="entry name" value="CRESS_DNA_REP"/>
    <property type="match status" value="1"/>
</dbReference>
<keyword evidence="2" id="KW-0808">Transferase</keyword>
<keyword evidence="6" id="KW-0479">Metal-binding</keyword>
<evidence type="ECO:0000256" key="3">
    <source>
        <dbReference type="ARBA" id="ARBA00022695"/>
    </source>
</evidence>
<accession>A0A1S6LVH5</accession>
<evidence type="ECO:0000256" key="10">
    <source>
        <dbReference type="ARBA" id="ARBA00023124"/>
    </source>
</evidence>